<evidence type="ECO:0000256" key="1">
    <source>
        <dbReference type="SAM" id="SignalP"/>
    </source>
</evidence>
<keyword evidence="1" id="KW-0732">Signal</keyword>
<dbReference type="AlphaFoldDB" id="A0AAV4K2Q2"/>
<dbReference type="EMBL" id="BMAT01003538">
    <property type="protein sequence ID" value="GFS27141.1"/>
    <property type="molecule type" value="Genomic_DNA"/>
</dbReference>
<dbReference type="Proteomes" id="UP000762676">
    <property type="component" value="Unassembled WGS sequence"/>
</dbReference>
<comment type="caution">
    <text evidence="2">The sequence shown here is derived from an EMBL/GenBank/DDBJ whole genome shotgun (WGS) entry which is preliminary data.</text>
</comment>
<gene>
    <name evidence="2" type="ORF">ElyMa_001741900</name>
</gene>
<reference evidence="2 3" key="1">
    <citation type="journal article" date="2021" name="Elife">
        <title>Chloroplast acquisition without the gene transfer in kleptoplastic sea slugs, Plakobranchus ocellatus.</title>
        <authorList>
            <person name="Maeda T."/>
            <person name="Takahashi S."/>
            <person name="Yoshida T."/>
            <person name="Shimamura S."/>
            <person name="Takaki Y."/>
            <person name="Nagai Y."/>
            <person name="Toyoda A."/>
            <person name="Suzuki Y."/>
            <person name="Arimoto A."/>
            <person name="Ishii H."/>
            <person name="Satoh N."/>
            <person name="Nishiyama T."/>
            <person name="Hasebe M."/>
            <person name="Maruyama T."/>
            <person name="Minagawa J."/>
            <person name="Obokata J."/>
            <person name="Shigenobu S."/>
        </authorList>
    </citation>
    <scope>NUCLEOTIDE SEQUENCE [LARGE SCALE GENOMIC DNA]</scope>
</reference>
<evidence type="ECO:0000313" key="3">
    <source>
        <dbReference type="Proteomes" id="UP000762676"/>
    </source>
</evidence>
<accession>A0AAV4K2Q2</accession>
<organism evidence="2 3">
    <name type="scientific">Elysia marginata</name>
    <dbReference type="NCBI Taxonomy" id="1093978"/>
    <lineage>
        <taxon>Eukaryota</taxon>
        <taxon>Metazoa</taxon>
        <taxon>Spiralia</taxon>
        <taxon>Lophotrochozoa</taxon>
        <taxon>Mollusca</taxon>
        <taxon>Gastropoda</taxon>
        <taxon>Heterobranchia</taxon>
        <taxon>Euthyneura</taxon>
        <taxon>Panpulmonata</taxon>
        <taxon>Sacoglossa</taxon>
        <taxon>Placobranchoidea</taxon>
        <taxon>Plakobranchidae</taxon>
        <taxon>Elysia</taxon>
    </lineage>
</organism>
<proteinExistence type="predicted"/>
<keyword evidence="3" id="KW-1185">Reference proteome</keyword>
<name>A0AAV4K2Q2_9GAST</name>
<feature type="chain" id="PRO_5043652089" evidence="1">
    <location>
        <begin position="25"/>
        <end position="243"/>
    </location>
</feature>
<protein>
    <submittedName>
        <fullName evidence="2">Uncharacterized protein</fullName>
    </submittedName>
</protein>
<feature type="signal peptide" evidence="1">
    <location>
        <begin position="1"/>
        <end position="24"/>
    </location>
</feature>
<evidence type="ECO:0000313" key="2">
    <source>
        <dbReference type="EMBL" id="GFS27141.1"/>
    </source>
</evidence>
<sequence>MDQLLWHVWILPVVVALLLVYCQAQSNRLFQDPRLYPSQRYSIPSRHQQLWRPVYRRSEQPLDSLNPPYLGQAQSLQTADAAYLAQPAMSGNRVYIQSLYPNTRTLQVQRNDLSYLIPKITSSRAYLDPSTVAASSHSRFENPPYVQIPFLTTRSPQRFEKPSYLDPSKFNTPDMTLAEMEATLIDIERHTRAKEMGNPDKYTGSRVLILLLREQCARLALSGDPDVLQFCSQFDSRFRSFLF</sequence>